<dbReference type="GO" id="GO:0004065">
    <property type="term" value="F:arylsulfatase activity"/>
    <property type="evidence" value="ECO:0007669"/>
    <property type="project" value="TreeGrafter"/>
</dbReference>
<dbReference type="Proteomes" id="UP000286208">
    <property type="component" value="Unassembled WGS sequence"/>
</dbReference>
<dbReference type="PANTHER" id="PTHR42693:SF42">
    <property type="entry name" value="ARYLSULFATASE G"/>
    <property type="match status" value="1"/>
</dbReference>
<evidence type="ECO:0000256" key="5">
    <source>
        <dbReference type="ARBA" id="ARBA00022801"/>
    </source>
</evidence>
<dbReference type="OrthoDB" id="9777306at2"/>
<evidence type="ECO:0000313" key="9">
    <source>
        <dbReference type="Proteomes" id="UP000286208"/>
    </source>
</evidence>
<keyword evidence="4" id="KW-0732">Signal</keyword>
<comment type="cofactor">
    <cofactor evidence="1">
        <name>Ca(2+)</name>
        <dbReference type="ChEBI" id="CHEBI:29108"/>
    </cofactor>
</comment>
<evidence type="ECO:0000256" key="2">
    <source>
        <dbReference type="ARBA" id="ARBA00008779"/>
    </source>
</evidence>
<keyword evidence="6" id="KW-0106">Calcium</keyword>
<gene>
    <name evidence="8" type="ORF">EGT67_16415</name>
</gene>
<dbReference type="Gene3D" id="3.40.720.10">
    <property type="entry name" value="Alkaline Phosphatase, subunit A"/>
    <property type="match status" value="1"/>
</dbReference>
<proteinExistence type="inferred from homology"/>
<keyword evidence="5" id="KW-0378">Hydrolase</keyword>
<feature type="domain" description="Sulfatase N-terminal" evidence="7">
    <location>
        <begin position="14"/>
        <end position="338"/>
    </location>
</feature>
<dbReference type="InterPro" id="IPR000917">
    <property type="entry name" value="Sulfatase_N"/>
</dbReference>
<dbReference type="Pfam" id="PF00884">
    <property type="entry name" value="Sulfatase"/>
    <property type="match status" value="1"/>
</dbReference>
<dbReference type="SUPFAM" id="SSF53649">
    <property type="entry name" value="Alkaline phosphatase-like"/>
    <property type="match status" value="1"/>
</dbReference>
<evidence type="ECO:0000313" key="8">
    <source>
        <dbReference type="EMBL" id="RVW08498.1"/>
    </source>
</evidence>
<organism evidence="8 9">
    <name type="scientific">Prescottella agglutinans</name>
    <dbReference type="NCBI Taxonomy" id="1644129"/>
    <lineage>
        <taxon>Bacteria</taxon>
        <taxon>Bacillati</taxon>
        <taxon>Actinomycetota</taxon>
        <taxon>Actinomycetes</taxon>
        <taxon>Mycobacteriales</taxon>
        <taxon>Nocardiaceae</taxon>
        <taxon>Prescottella</taxon>
    </lineage>
</organism>
<evidence type="ECO:0000256" key="4">
    <source>
        <dbReference type="ARBA" id="ARBA00022729"/>
    </source>
</evidence>
<dbReference type="EMBL" id="RKLP01000008">
    <property type="protein sequence ID" value="RVW08498.1"/>
    <property type="molecule type" value="Genomic_DNA"/>
</dbReference>
<dbReference type="PANTHER" id="PTHR42693">
    <property type="entry name" value="ARYLSULFATASE FAMILY MEMBER"/>
    <property type="match status" value="1"/>
</dbReference>
<evidence type="ECO:0000256" key="3">
    <source>
        <dbReference type="ARBA" id="ARBA00022723"/>
    </source>
</evidence>
<dbReference type="GO" id="GO:0046872">
    <property type="term" value="F:metal ion binding"/>
    <property type="evidence" value="ECO:0007669"/>
    <property type="project" value="UniProtKB-KW"/>
</dbReference>
<keyword evidence="9" id="KW-1185">Reference proteome</keyword>
<comment type="similarity">
    <text evidence="2">Belongs to the sulfatase family.</text>
</comment>
<evidence type="ECO:0000259" key="7">
    <source>
        <dbReference type="Pfam" id="PF00884"/>
    </source>
</evidence>
<evidence type="ECO:0000256" key="6">
    <source>
        <dbReference type="ARBA" id="ARBA00022837"/>
    </source>
</evidence>
<dbReference type="InterPro" id="IPR050738">
    <property type="entry name" value="Sulfatase"/>
</dbReference>
<protein>
    <submittedName>
        <fullName evidence="8">Arylsulfatase</fullName>
    </submittedName>
</protein>
<dbReference type="RefSeq" id="WP_127917148.1">
    <property type="nucleotide sequence ID" value="NZ_RKLP01000008.1"/>
</dbReference>
<dbReference type="AlphaFoldDB" id="A0A438BBU7"/>
<evidence type="ECO:0000256" key="1">
    <source>
        <dbReference type="ARBA" id="ARBA00001913"/>
    </source>
</evidence>
<dbReference type="Gene3D" id="3.30.1120.10">
    <property type="match status" value="1"/>
</dbReference>
<comment type="caution">
    <text evidence="8">The sequence shown here is derived from an EMBL/GenBank/DDBJ whole genome shotgun (WGS) entry which is preliminary data.</text>
</comment>
<sequence length="461" mass="51443">MADGSGSTGASNRPNIVYFHVDNLGFGEISCYSGGPFRGAWTRRIDAFAEQGTRLTNFAPEAQCTPTRSAFLTGRYSVRSGTHSVPIGVQGGWGLVAWERTLGDQLSEAGYRCAVYGKWHVGEGPGHWPTDHGFVEWSGPPRTYDESLWPDDPWYDPTRDPVSRMVTIAAGDDDVTEGEQMTQDVRRDVDVDYLARTDSFIRTSVAEREPFFLYFNHSMMHMPVIPRREFAGQSGMGDWADSLLELDSDFGTVLDLLDELGISDNTLVVFAGDNGPEEMLPWRGSPGYWEGSYFAGGEGNLRTPCIVRWPRRIGQDRVSNDIMHVTDWFTTLLSAAGAKVPSDRVIDGVDQLPWLTGRQEASARDGYPYWMGAELYGVKWRDFKVVMKTQKLSTDEVGTLAAPHIINLITDPQEREPFNYKYLHSWVAYHAGRILGDYKASLAREPLIPAGAPIDHVPVHH</sequence>
<accession>A0A438BBU7</accession>
<name>A0A438BBU7_9NOCA</name>
<dbReference type="InterPro" id="IPR017850">
    <property type="entry name" value="Alkaline_phosphatase_core_sf"/>
</dbReference>
<keyword evidence="3" id="KW-0479">Metal-binding</keyword>
<reference evidence="8 9" key="1">
    <citation type="submission" date="2018-11" db="EMBL/GenBank/DDBJ databases">
        <title>Rhodococcus spongicola sp. nov. and Rhodococcus xishaensis sp. nov. from marine sponges.</title>
        <authorList>
            <person name="Li L."/>
            <person name="Lin H.W."/>
        </authorList>
    </citation>
    <scope>NUCLEOTIDE SEQUENCE [LARGE SCALE GENOMIC DNA]</scope>
    <source>
        <strain evidence="8 9">CCTCC AB2014297</strain>
    </source>
</reference>